<dbReference type="InterPro" id="IPR043716">
    <property type="entry name" value="DUF5657"/>
</dbReference>
<keyword evidence="1" id="KW-1133">Transmembrane helix</keyword>
<feature type="transmembrane region" description="Helical" evidence="1">
    <location>
        <begin position="16"/>
        <end position="37"/>
    </location>
</feature>
<keyword evidence="1" id="KW-0812">Transmembrane</keyword>
<evidence type="ECO:0000313" key="2">
    <source>
        <dbReference type="EMBL" id="KKS20720.1"/>
    </source>
</evidence>
<protein>
    <submittedName>
        <fullName evidence="2">Uncharacterized protein</fullName>
    </submittedName>
</protein>
<evidence type="ECO:0000256" key="1">
    <source>
        <dbReference type="SAM" id="Phobius"/>
    </source>
</evidence>
<dbReference type="Pfam" id="PF18901">
    <property type="entry name" value="DUF5657"/>
    <property type="match status" value="1"/>
</dbReference>
<proteinExistence type="predicted"/>
<dbReference type="Proteomes" id="UP000034371">
    <property type="component" value="Unassembled WGS sequence"/>
</dbReference>
<feature type="transmembrane region" description="Helical" evidence="1">
    <location>
        <begin position="57"/>
        <end position="76"/>
    </location>
</feature>
<evidence type="ECO:0000313" key="3">
    <source>
        <dbReference type="Proteomes" id="UP000034371"/>
    </source>
</evidence>
<organism evidence="2 3">
    <name type="scientific">Candidatus Roizmanbacteria bacterium GW2011_GWC2_41_7</name>
    <dbReference type="NCBI Taxonomy" id="1618487"/>
    <lineage>
        <taxon>Bacteria</taxon>
        <taxon>Candidatus Roizmaniibacteriota</taxon>
    </lineage>
</organism>
<accession>A0A0G0X703</accession>
<keyword evidence="1" id="KW-0472">Membrane</keyword>
<comment type="caution">
    <text evidence="2">The sequence shown here is derived from an EMBL/GenBank/DDBJ whole genome shotgun (WGS) entry which is preliminary data.</text>
</comment>
<gene>
    <name evidence="2" type="ORF">UU78_C0054G0005</name>
</gene>
<dbReference type="EMBL" id="LCBY01000054">
    <property type="protein sequence ID" value="KKS20720.1"/>
    <property type="molecule type" value="Genomic_DNA"/>
</dbReference>
<dbReference type="AlphaFoldDB" id="A0A0G0X703"/>
<reference evidence="2 3" key="1">
    <citation type="journal article" date="2015" name="Nature">
        <title>rRNA introns, odd ribosomes, and small enigmatic genomes across a large radiation of phyla.</title>
        <authorList>
            <person name="Brown C.T."/>
            <person name="Hug L.A."/>
            <person name="Thomas B.C."/>
            <person name="Sharon I."/>
            <person name="Castelle C.J."/>
            <person name="Singh A."/>
            <person name="Wilkins M.J."/>
            <person name="Williams K.H."/>
            <person name="Banfield J.F."/>
        </authorList>
    </citation>
    <scope>NUCLEOTIDE SEQUENCE [LARGE SCALE GENOMIC DNA]</scope>
</reference>
<sequence>MNELFPNSFLNDSISLIIKIMIITSLVVYGIFAFILISQIRIKRQTVTTQLGGFLELLAYIHFVLSIILIILAFIIL</sequence>
<name>A0A0G0X703_9BACT</name>